<proteinExistence type="predicted"/>
<dbReference type="GO" id="GO:0006354">
    <property type="term" value="P:DNA-templated transcription elongation"/>
    <property type="evidence" value="ECO:0007669"/>
    <property type="project" value="InterPro"/>
</dbReference>
<dbReference type="InterPro" id="IPR006645">
    <property type="entry name" value="NGN-like_dom"/>
</dbReference>
<accession>A0AAE3IJR7</accession>
<evidence type="ECO:0000313" key="4">
    <source>
        <dbReference type="Proteomes" id="UP001208131"/>
    </source>
</evidence>
<dbReference type="Proteomes" id="UP001208131">
    <property type="component" value="Unassembled WGS sequence"/>
</dbReference>
<dbReference type="Pfam" id="PF02357">
    <property type="entry name" value="NusG"/>
    <property type="match status" value="1"/>
</dbReference>
<keyword evidence="4" id="KW-1185">Reference proteome</keyword>
<evidence type="ECO:0000313" key="3">
    <source>
        <dbReference type="EMBL" id="MCU6705303.1"/>
    </source>
</evidence>
<dbReference type="SMART" id="SM00738">
    <property type="entry name" value="NGN"/>
    <property type="match status" value="1"/>
</dbReference>
<dbReference type="InterPro" id="IPR036735">
    <property type="entry name" value="NGN_dom_sf"/>
</dbReference>
<gene>
    <name evidence="3" type="ORF">OCV57_05085</name>
</gene>
<sequence length="160" mass="18654">MIYVIYVQSGREHDVVATLRDKNINAYAPAHDLLERKGGVWRMVRRMIFPTYVFVNSEGITDELYYTVKNTVGVLRFLGRPPTPLPMSEEVRLRWILDVENLTVSRGYINSGKVTITEGLLKGREHCIVKYSKRRKRCTLYCEINGRRHYFDVAAELEKI</sequence>
<evidence type="ECO:0000259" key="2">
    <source>
        <dbReference type="SMART" id="SM00738"/>
    </source>
</evidence>
<dbReference type="SUPFAM" id="SSF82679">
    <property type="entry name" value="N-utilization substance G protein NusG, N-terminal domain"/>
    <property type="match status" value="1"/>
</dbReference>
<keyword evidence="1" id="KW-0804">Transcription</keyword>
<dbReference type="RefSeq" id="WP_041337538.1">
    <property type="nucleotide sequence ID" value="NZ_JAOQJZ010000004.1"/>
</dbReference>
<name>A0AAE3IJR7_9FIRM</name>
<evidence type="ECO:0000256" key="1">
    <source>
        <dbReference type="ARBA" id="ARBA00023163"/>
    </source>
</evidence>
<feature type="domain" description="NusG-like N-terminal" evidence="2">
    <location>
        <begin position="1"/>
        <end position="97"/>
    </location>
</feature>
<comment type="caution">
    <text evidence="3">The sequence shown here is derived from an EMBL/GenBank/DDBJ whole genome shotgun (WGS) entry which is preliminary data.</text>
</comment>
<organism evidence="3 4">
    <name type="scientific">Hominimerdicola aceti</name>
    <dbReference type="NCBI Taxonomy" id="2981726"/>
    <lineage>
        <taxon>Bacteria</taxon>
        <taxon>Bacillati</taxon>
        <taxon>Bacillota</taxon>
        <taxon>Clostridia</taxon>
        <taxon>Eubacteriales</taxon>
        <taxon>Oscillospiraceae</taxon>
        <taxon>Hominimerdicola</taxon>
    </lineage>
</organism>
<dbReference type="EMBL" id="JAOQJZ010000004">
    <property type="protein sequence ID" value="MCU6705303.1"/>
    <property type="molecule type" value="Genomic_DNA"/>
</dbReference>
<dbReference type="AlphaFoldDB" id="A0AAE3IJR7"/>
<reference evidence="3 4" key="1">
    <citation type="journal article" date="2021" name="ISME Commun">
        <title>Automated analysis of genomic sequences facilitates high-throughput and comprehensive description of bacteria.</title>
        <authorList>
            <person name="Hitch T.C.A."/>
        </authorList>
    </citation>
    <scope>NUCLEOTIDE SEQUENCE [LARGE SCALE GENOMIC DNA]</scope>
    <source>
        <strain evidence="3 4">Sanger_31</strain>
    </source>
</reference>
<dbReference type="Gene3D" id="3.30.70.940">
    <property type="entry name" value="NusG, N-terminal domain"/>
    <property type="match status" value="1"/>
</dbReference>
<protein>
    <submittedName>
        <fullName evidence="3">Transcription termination/antitermination NusG family protein</fullName>
    </submittedName>
</protein>